<keyword evidence="2" id="KW-1185">Reference proteome</keyword>
<evidence type="ECO:0000313" key="1">
    <source>
        <dbReference type="EMBL" id="MBB3988016.1"/>
    </source>
</evidence>
<gene>
    <name evidence="1" type="ORF">GGQ68_004370</name>
</gene>
<evidence type="ECO:0000313" key="2">
    <source>
        <dbReference type="Proteomes" id="UP000541426"/>
    </source>
</evidence>
<dbReference type="EMBL" id="JACIEJ010000014">
    <property type="protein sequence ID" value="MBB3988016.1"/>
    <property type="molecule type" value="Genomic_DNA"/>
</dbReference>
<sequence>MSPPSLNVDRSSSSMVSSLEVRFCMEPAQASRPQLRFGFRPSCRTVEIGPLRTFERGEVGDRSQPISHLSYVRAVDQGLPNTAAKRGQATNDCNP</sequence>
<dbReference type="Proteomes" id="UP000541426">
    <property type="component" value="Unassembled WGS sequence"/>
</dbReference>
<accession>A0A7W6DUI2</accession>
<reference evidence="1 2" key="1">
    <citation type="submission" date="2020-08" db="EMBL/GenBank/DDBJ databases">
        <title>Genomic Encyclopedia of Type Strains, Phase IV (KMG-IV): sequencing the most valuable type-strain genomes for metagenomic binning, comparative biology and taxonomic classification.</title>
        <authorList>
            <person name="Goeker M."/>
        </authorList>
    </citation>
    <scope>NUCLEOTIDE SEQUENCE [LARGE SCALE GENOMIC DNA]</scope>
    <source>
        <strain evidence="1 2">DSM 102235</strain>
    </source>
</reference>
<organism evidence="1 2">
    <name type="scientific">Sagittula marina</name>
    <dbReference type="NCBI Taxonomy" id="943940"/>
    <lineage>
        <taxon>Bacteria</taxon>
        <taxon>Pseudomonadati</taxon>
        <taxon>Pseudomonadota</taxon>
        <taxon>Alphaproteobacteria</taxon>
        <taxon>Rhodobacterales</taxon>
        <taxon>Roseobacteraceae</taxon>
        <taxon>Sagittula</taxon>
    </lineage>
</organism>
<dbReference type="AlphaFoldDB" id="A0A7W6DUI2"/>
<comment type="caution">
    <text evidence="1">The sequence shown here is derived from an EMBL/GenBank/DDBJ whole genome shotgun (WGS) entry which is preliminary data.</text>
</comment>
<protein>
    <submittedName>
        <fullName evidence="1">Uncharacterized protein</fullName>
    </submittedName>
</protein>
<name>A0A7W6DUI2_9RHOB</name>
<proteinExistence type="predicted"/>